<feature type="compositionally biased region" description="Low complexity" evidence="1">
    <location>
        <begin position="13"/>
        <end position="26"/>
    </location>
</feature>
<sequence>MHPGSGGCPTVRPSCASDSDSSSPPTRDTDSWPRPCSLSFLPFASPLTVRSRGPPGRRDSDQHVHSKRFHNPAPPVRIVFLIALPINPAGSSAGSERWLLMHMHIRAALLSRSYRLTGECYCFACNRGTVCFSCSRSLEVCMTQSLHPTLLRFRQRRSGDKYDGEY</sequence>
<evidence type="ECO:0000313" key="2">
    <source>
        <dbReference type="EMBL" id="TBU56484.1"/>
    </source>
</evidence>
<dbReference type="AlphaFoldDB" id="A0A4Q9NTG2"/>
<evidence type="ECO:0000256" key="1">
    <source>
        <dbReference type="SAM" id="MobiDB-lite"/>
    </source>
</evidence>
<accession>A0A4Q9NTG2</accession>
<feature type="region of interest" description="Disordered" evidence="1">
    <location>
        <begin position="1"/>
        <end position="34"/>
    </location>
</feature>
<reference evidence="2 3" key="1">
    <citation type="submission" date="2019-01" db="EMBL/GenBank/DDBJ databases">
        <title>Draft genome sequences of three monokaryotic isolates of the white-rot basidiomycete fungus Dichomitus squalens.</title>
        <authorList>
            <consortium name="DOE Joint Genome Institute"/>
            <person name="Lopez S.C."/>
            <person name="Andreopoulos B."/>
            <person name="Pangilinan J."/>
            <person name="Lipzen A."/>
            <person name="Riley R."/>
            <person name="Ahrendt S."/>
            <person name="Ng V."/>
            <person name="Barry K."/>
            <person name="Daum C."/>
            <person name="Grigoriev I.V."/>
            <person name="Hilden K.S."/>
            <person name="Makela M.R."/>
            <person name="de Vries R.P."/>
        </authorList>
    </citation>
    <scope>NUCLEOTIDE SEQUENCE [LARGE SCALE GENOMIC DNA]</scope>
    <source>
        <strain evidence="2 3">CBS 464.89</strain>
    </source>
</reference>
<dbReference type="Proteomes" id="UP000292082">
    <property type="component" value="Unassembled WGS sequence"/>
</dbReference>
<dbReference type="EMBL" id="ML145150">
    <property type="protein sequence ID" value="TBU56484.1"/>
    <property type="molecule type" value="Genomic_DNA"/>
</dbReference>
<evidence type="ECO:0000313" key="3">
    <source>
        <dbReference type="Proteomes" id="UP000292082"/>
    </source>
</evidence>
<feature type="region of interest" description="Disordered" evidence="1">
    <location>
        <begin position="47"/>
        <end position="70"/>
    </location>
</feature>
<name>A0A4Q9NTG2_9APHY</name>
<gene>
    <name evidence="2" type="ORF">BD310DRAFT_609119</name>
</gene>
<protein>
    <submittedName>
        <fullName evidence="2">Uncharacterized protein</fullName>
    </submittedName>
</protein>
<organism evidence="2 3">
    <name type="scientific">Dichomitus squalens</name>
    <dbReference type="NCBI Taxonomy" id="114155"/>
    <lineage>
        <taxon>Eukaryota</taxon>
        <taxon>Fungi</taxon>
        <taxon>Dikarya</taxon>
        <taxon>Basidiomycota</taxon>
        <taxon>Agaricomycotina</taxon>
        <taxon>Agaricomycetes</taxon>
        <taxon>Polyporales</taxon>
        <taxon>Polyporaceae</taxon>
        <taxon>Dichomitus</taxon>
    </lineage>
</organism>
<keyword evidence="3" id="KW-1185">Reference proteome</keyword>
<proteinExistence type="predicted"/>